<proteinExistence type="predicted"/>
<organism evidence="2 3">
    <name type="scientific">Hymenolepis diminuta</name>
    <name type="common">Rat tapeworm</name>
    <dbReference type="NCBI Taxonomy" id="6216"/>
    <lineage>
        <taxon>Eukaryota</taxon>
        <taxon>Metazoa</taxon>
        <taxon>Spiralia</taxon>
        <taxon>Lophotrochozoa</taxon>
        <taxon>Platyhelminthes</taxon>
        <taxon>Cestoda</taxon>
        <taxon>Eucestoda</taxon>
        <taxon>Cyclophyllidea</taxon>
        <taxon>Hymenolepididae</taxon>
        <taxon>Hymenolepis</taxon>
    </lineage>
</organism>
<dbReference type="Proteomes" id="UP000321570">
    <property type="component" value="Unassembled WGS sequence"/>
</dbReference>
<evidence type="ECO:0000313" key="3">
    <source>
        <dbReference type="Proteomes" id="UP000321570"/>
    </source>
</evidence>
<accession>A0A564YIB4</accession>
<gene>
    <name evidence="2" type="ORF">WMSIL1_LOCUS6403</name>
</gene>
<name>A0A564YIB4_HYMDI</name>
<feature type="compositionally biased region" description="Polar residues" evidence="1">
    <location>
        <begin position="1"/>
        <end position="10"/>
    </location>
</feature>
<evidence type="ECO:0000256" key="1">
    <source>
        <dbReference type="SAM" id="MobiDB-lite"/>
    </source>
</evidence>
<reference evidence="2 3" key="1">
    <citation type="submission" date="2019-07" db="EMBL/GenBank/DDBJ databases">
        <authorList>
            <person name="Jastrzebski P J."/>
            <person name="Paukszto L."/>
            <person name="Jastrzebski P J."/>
        </authorList>
    </citation>
    <scope>NUCLEOTIDE SEQUENCE [LARGE SCALE GENOMIC DNA]</scope>
    <source>
        <strain evidence="2 3">WMS-il1</strain>
    </source>
</reference>
<feature type="region of interest" description="Disordered" evidence="1">
    <location>
        <begin position="1"/>
        <end position="25"/>
    </location>
</feature>
<dbReference type="EMBL" id="CABIJS010000222">
    <property type="protein sequence ID" value="VUZ46946.1"/>
    <property type="molecule type" value="Genomic_DNA"/>
</dbReference>
<sequence length="61" mass="7235">MSRSRITQTRRVGPPTPEQPVIPQCRSTTLKKRSRYYPPYTTSTRWYFSSLLVDLVTKTDW</sequence>
<keyword evidence="3" id="KW-1185">Reference proteome</keyword>
<evidence type="ECO:0000313" key="2">
    <source>
        <dbReference type="EMBL" id="VUZ46946.1"/>
    </source>
</evidence>
<protein>
    <submittedName>
        <fullName evidence="2">Uncharacterized protein</fullName>
    </submittedName>
</protein>
<dbReference type="AlphaFoldDB" id="A0A564YIB4"/>